<dbReference type="PANTHER" id="PTHR10127">
    <property type="entry name" value="DISCOIDIN, CUB, EGF, LAMININ , AND ZINC METALLOPROTEASE DOMAIN CONTAINING"/>
    <property type="match status" value="1"/>
</dbReference>
<dbReference type="AlphaFoldDB" id="A0A3P6P4Q0"/>
<dbReference type="InterPro" id="IPR024079">
    <property type="entry name" value="MetalloPept_cat_dom_sf"/>
</dbReference>
<evidence type="ECO:0000256" key="2">
    <source>
        <dbReference type="RuleBase" id="RU361183"/>
    </source>
</evidence>
<reference evidence="4 5" key="1">
    <citation type="submission" date="2018-11" db="EMBL/GenBank/DDBJ databases">
        <authorList>
            <consortium name="Pathogen Informatics"/>
        </authorList>
    </citation>
    <scope>NUCLEOTIDE SEQUENCE [LARGE SCALE GENOMIC DNA]</scope>
</reference>
<comment type="caution">
    <text evidence="1">Lacks conserved residue(s) required for the propagation of feature annotation.</text>
</comment>
<keyword evidence="1 2" id="KW-0862">Zinc</keyword>
<keyword evidence="1 2" id="KW-0645">Protease</keyword>
<dbReference type="GO" id="GO:0008270">
    <property type="term" value="F:zinc ion binding"/>
    <property type="evidence" value="ECO:0007669"/>
    <property type="project" value="UniProtKB-UniRule"/>
</dbReference>
<dbReference type="EC" id="3.4.24.-" evidence="2"/>
<keyword evidence="1 2" id="KW-0482">Metalloprotease</keyword>
<dbReference type="Proteomes" id="UP000281553">
    <property type="component" value="Unassembled WGS sequence"/>
</dbReference>
<comment type="cofactor">
    <cofactor evidence="1 2">
        <name>Zn(2+)</name>
        <dbReference type="ChEBI" id="CHEBI:29105"/>
    </cofactor>
    <text evidence="1 2">Binds 1 zinc ion per subunit.</text>
</comment>
<dbReference type="PANTHER" id="PTHR10127:SF850">
    <property type="entry name" value="METALLOENDOPEPTIDASE"/>
    <property type="match status" value="1"/>
</dbReference>
<dbReference type="Gene3D" id="3.40.390.10">
    <property type="entry name" value="Collagenase (Catalytic Domain)"/>
    <property type="match status" value="1"/>
</dbReference>
<name>A0A3P6P4Q0_DIBLA</name>
<evidence type="ECO:0000256" key="1">
    <source>
        <dbReference type="PROSITE-ProRule" id="PRU01211"/>
    </source>
</evidence>
<dbReference type="PROSITE" id="PS51864">
    <property type="entry name" value="ASTACIN"/>
    <property type="match status" value="1"/>
</dbReference>
<dbReference type="Pfam" id="PF01400">
    <property type="entry name" value="Astacin"/>
    <property type="match status" value="1"/>
</dbReference>
<dbReference type="OrthoDB" id="431034at2759"/>
<evidence type="ECO:0000313" key="4">
    <source>
        <dbReference type="EMBL" id="VDK31372.1"/>
    </source>
</evidence>
<dbReference type="SMART" id="SM00235">
    <property type="entry name" value="ZnMc"/>
    <property type="match status" value="1"/>
</dbReference>
<dbReference type="PRINTS" id="PR00480">
    <property type="entry name" value="ASTACIN"/>
</dbReference>
<proteinExistence type="predicted"/>
<evidence type="ECO:0000259" key="3">
    <source>
        <dbReference type="PROSITE" id="PS51864"/>
    </source>
</evidence>
<keyword evidence="1 2" id="KW-0378">Hydrolase</keyword>
<keyword evidence="1 2" id="KW-0479">Metal-binding</keyword>
<feature type="domain" description="Peptidase M12A" evidence="3">
    <location>
        <begin position="1"/>
        <end position="139"/>
    </location>
</feature>
<dbReference type="GO" id="GO:0006508">
    <property type="term" value="P:proteolysis"/>
    <property type="evidence" value="ECO:0007669"/>
    <property type="project" value="UniProtKB-KW"/>
</dbReference>
<protein>
    <recommendedName>
        <fullName evidence="2">Metalloendopeptidase</fullName>
        <ecNumber evidence="2">3.4.24.-</ecNumber>
    </recommendedName>
</protein>
<dbReference type="GO" id="GO:0004222">
    <property type="term" value="F:metalloendopeptidase activity"/>
    <property type="evidence" value="ECO:0007669"/>
    <property type="project" value="UniProtKB-UniRule"/>
</dbReference>
<gene>
    <name evidence="4" type="ORF">DILT_LOCUS324</name>
</gene>
<evidence type="ECO:0000313" key="5">
    <source>
        <dbReference type="Proteomes" id="UP000281553"/>
    </source>
</evidence>
<dbReference type="InterPro" id="IPR006026">
    <property type="entry name" value="Peptidase_Metallo"/>
</dbReference>
<feature type="active site" evidence="1">
    <location>
        <position position="48"/>
    </location>
</feature>
<dbReference type="SUPFAM" id="SSF55486">
    <property type="entry name" value="Metalloproteases ('zincins'), catalytic domain"/>
    <property type="match status" value="1"/>
</dbReference>
<feature type="binding site" evidence="1">
    <location>
        <position position="57"/>
    </location>
    <ligand>
        <name>Zn(2+)</name>
        <dbReference type="ChEBI" id="CHEBI:29105"/>
        <note>catalytic</note>
    </ligand>
</feature>
<dbReference type="InterPro" id="IPR001506">
    <property type="entry name" value="Peptidase_M12A"/>
</dbReference>
<feature type="binding site" evidence="1">
    <location>
        <position position="47"/>
    </location>
    <ligand>
        <name>Zn(2+)</name>
        <dbReference type="ChEBI" id="CHEBI:29105"/>
        <note>catalytic</note>
    </ligand>
</feature>
<feature type="binding site" evidence="1">
    <location>
        <position position="51"/>
    </location>
    <ligand>
        <name>Zn(2+)</name>
        <dbReference type="ChEBI" id="CHEBI:29105"/>
        <note>catalytic</note>
    </ligand>
</feature>
<accession>A0A3P6P4Q0</accession>
<organism evidence="4 5">
    <name type="scientific">Dibothriocephalus latus</name>
    <name type="common">Fish tapeworm</name>
    <name type="synonym">Diphyllobothrium latum</name>
    <dbReference type="NCBI Taxonomy" id="60516"/>
    <lineage>
        <taxon>Eukaryota</taxon>
        <taxon>Metazoa</taxon>
        <taxon>Spiralia</taxon>
        <taxon>Lophotrochozoa</taxon>
        <taxon>Platyhelminthes</taxon>
        <taxon>Cestoda</taxon>
        <taxon>Eucestoda</taxon>
        <taxon>Diphyllobothriidea</taxon>
        <taxon>Diphyllobothriidae</taxon>
        <taxon>Dibothriocephalus</taxon>
    </lineage>
</organism>
<keyword evidence="5" id="KW-1185">Reference proteome</keyword>
<sequence>IPTIRYCSIKKGHVRTKCCSSIGRQHTDKPQTISIAPSCETETTVIHELGHALGFWHEHSRPDQNIEPKYLHNFDMKDEVDSLDEPYDFNSIMNYHDGAAAKSYNSETVRPIECCPEIGGKSMPSKSDASQMNKLYKCPCKLYFALTANSSNLTSHICFFSLFLQLYYSVPVPYYSHICIDLQSIHIISRGDSQCIGLTQIRTQQNLYVIAPA</sequence>
<dbReference type="EMBL" id="UYRU01001251">
    <property type="protein sequence ID" value="VDK31372.1"/>
    <property type="molecule type" value="Genomic_DNA"/>
</dbReference>
<feature type="non-terminal residue" evidence="4">
    <location>
        <position position="1"/>
    </location>
</feature>